<dbReference type="KEGG" id="cbr:CBG_26197"/>
<evidence type="ECO:0000313" key="5">
    <source>
        <dbReference type="WormBase" id="CBG26197"/>
    </source>
</evidence>
<protein>
    <submittedName>
        <fullName evidence="3">Protein CBG26197</fullName>
    </submittedName>
</protein>
<sequence length="140" mass="16720">MSSNYAPLTIEALEQILSDNQNYARENKSLKKDLLAARRQCWKCDKHISQARTNERKIAGSQMDKLKKQFEKEKQDLKLIYASDLERKDKDIERLEKVLQRRKQQIVILQKAVLQYEENAPSRHDPHPQKDRVHKRQFHN</sequence>
<dbReference type="GeneID" id="68917678"/>
<evidence type="ECO:0000313" key="3">
    <source>
        <dbReference type="EMBL" id="CAS00872.1"/>
    </source>
</evidence>
<accession>B6ILU2</accession>
<name>B6ILU2_CAEBR</name>
<reference evidence="3 4" key="2">
    <citation type="journal article" date="2011" name="PLoS Genet.">
        <title>Caenorhabditis briggsae recombinant inbred line genotypes reveal inter-strain incompatibility and the evolution of recombination.</title>
        <authorList>
            <person name="Ross J.A."/>
            <person name="Koboldt D.C."/>
            <person name="Staisch J.E."/>
            <person name="Chamberlin H.M."/>
            <person name="Gupta B.P."/>
            <person name="Miller R.D."/>
            <person name="Baird S.E."/>
            <person name="Haag E.S."/>
        </authorList>
    </citation>
    <scope>NUCLEOTIDE SEQUENCE [LARGE SCALE GENOMIC DNA]</scope>
    <source>
        <strain evidence="3 4">AF16</strain>
    </source>
</reference>
<dbReference type="WormBase" id="CBG26197">
    <property type="protein sequence ID" value="CBP36741"/>
    <property type="gene ID" value="WBGene00087611"/>
</dbReference>
<keyword evidence="1" id="KW-0175">Coiled coil</keyword>
<organism evidence="3 4">
    <name type="scientific">Caenorhabditis briggsae</name>
    <dbReference type="NCBI Taxonomy" id="6238"/>
    <lineage>
        <taxon>Eukaryota</taxon>
        <taxon>Metazoa</taxon>
        <taxon>Ecdysozoa</taxon>
        <taxon>Nematoda</taxon>
        <taxon>Chromadorea</taxon>
        <taxon>Rhabditida</taxon>
        <taxon>Rhabditina</taxon>
        <taxon>Rhabditomorpha</taxon>
        <taxon>Rhabditoidea</taxon>
        <taxon>Rhabditidae</taxon>
        <taxon>Peloderinae</taxon>
        <taxon>Caenorhabditis</taxon>
    </lineage>
</organism>
<feature type="compositionally biased region" description="Basic and acidic residues" evidence="2">
    <location>
        <begin position="120"/>
        <end position="131"/>
    </location>
</feature>
<dbReference type="EMBL" id="HE601136">
    <property type="protein sequence ID" value="CAS00872.1"/>
    <property type="molecule type" value="Genomic_DNA"/>
</dbReference>
<dbReference type="CTD" id="68917678"/>
<dbReference type="InParanoid" id="B6ILU2"/>
<dbReference type="AlphaFoldDB" id="B6ILU2"/>
<feature type="region of interest" description="Disordered" evidence="2">
    <location>
        <begin position="118"/>
        <end position="140"/>
    </location>
</feature>
<reference evidence="3 4" key="1">
    <citation type="journal article" date="2003" name="PLoS Biol.">
        <title>The genome sequence of Caenorhabditis briggsae: a platform for comparative genomics.</title>
        <authorList>
            <person name="Stein L.D."/>
            <person name="Bao Z."/>
            <person name="Blasiar D."/>
            <person name="Blumenthal T."/>
            <person name="Brent M.R."/>
            <person name="Chen N."/>
            <person name="Chinwalla A."/>
            <person name="Clarke L."/>
            <person name="Clee C."/>
            <person name="Coghlan A."/>
            <person name="Coulson A."/>
            <person name="D'Eustachio P."/>
            <person name="Fitch D.H."/>
            <person name="Fulton L.A."/>
            <person name="Fulton R.E."/>
            <person name="Griffiths-Jones S."/>
            <person name="Harris T.W."/>
            <person name="Hillier L.W."/>
            <person name="Kamath R."/>
            <person name="Kuwabara P.E."/>
            <person name="Mardis E.R."/>
            <person name="Marra M.A."/>
            <person name="Miner T.L."/>
            <person name="Minx P."/>
            <person name="Mullikin J.C."/>
            <person name="Plumb R.W."/>
            <person name="Rogers J."/>
            <person name="Schein J.E."/>
            <person name="Sohrmann M."/>
            <person name="Spieth J."/>
            <person name="Stajich J.E."/>
            <person name="Wei C."/>
            <person name="Willey D."/>
            <person name="Wilson R.K."/>
            <person name="Durbin R."/>
            <person name="Waterston R.H."/>
        </authorList>
    </citation>
    <scope>NUCLEOTIDE SEQUENCE [LARGE SCALE GENOMIC DNA]</scope>
    <source>
        <strain evidence="3 4">AF16</strain>
    </source>
</reference>
<evidence type="ECO:0000256" key="2">
    <source>
        <dbReference type="SAM" id="MobiDB-lite"/>
    </source>
</evidence>
<evidence type="ECO:0000313" key="4">
    <source>
        <dbReference type="Proteomes" id="UP000008549"/>
    </source>
</evidence>
<keyword evidence="4" id="KW-1185">Reference proteome</keyword>
<evidence type="ECO:0000256" key="1">
    <source>
        <dbReference type="SAM" id="Coils"/>
    </source>
</evidence>
<dbReference type="RefSeq" id="XP_045100430.1">
    <property type="nucleotide sequence ID" value="XM_045242925.1"/>
</dbReference>
<gene>
    <name evidence="3 5" type="ORF">CBG26197</name>
    <name evidence="3" type="ORF">CBG_26197</name>
</gene>
<feature type="coiled-coil region" evidence="1">
    <location>
        <begin position="13"/>
        <end position="40"/>
    </location>
</feature>
<dbReference type="Proteomes" id="UP000008549">
    <property type="component" value="Unassembled WGS sequence"/>
</dbReference>
<proteinExistence type="predicted"/>
<dbReference type="HOGENOM" id="CLU_1836885_0_0_1"/>